<evidence type="ECO:0000256" key="6">
    <source>
        <dbReference type="ARBA" id="ARBA00022840"/>
    </source>
</evidence>
<dbReference type="PROSITE" id="PS00211">
    <property type="entry name" value="ABC_TRANSPORTER_1"/>
    <property type="match status" value="1"/>
</dbReference>
<dbReference type="Pfam" id="PF00005">
    <property type="entry name" value="ABC_tran"/>
    <property type="match status" value="1"/>
</dbReference>
<dbReference type="Proteomes" id="UP000184612">
    <property type="component" value="Unassembled WGS sequence"/>
</dbReference>
<keyword evidence="10" id="KW-1185">Reference proteome</keyword>
<evidence type="ECO:0000256" key="1">
    <source>
        <dbReference type="ARBA" id="ARBA00004202"/>
    </source>
</evidence>
<evidence type="ECO:0000256" key="2">
    <source>
        <dbReference type="ARBA" id="ARBA00005417"/>
    </source>
</evidence>
<feature type="domain" description="ABC transporter" evidence="8">
    <location>
        <begin position="8"/>
        <end position="256"/>
    </location>
</feature>
<dbReference type="GO" id="GO:0015833">
    <property type="term" value="P:peptide transport"/>
    <property type="evidence" value="ECO:0007669"/>
    <property type="project" value="InterPro"/>
</dbReference>
<dbReference type="RefSeq" id="WP_073587112.1">
    <property type="nucleotide sequence ID" value="NZ_FRFD01000003.1"/>
</dbReference>
<dbReference type="Pfam" id="PF08352">
    <property type="entry name" value="oligo_HPY"/>
    <property type="match status" value="1"/>
</dbReference>
<accession>A0A1M7XY27</accession>
<dbReference type="AlphaFoldDB" id="A0A1M7XY27"/>
<name>A0A1M7XY27_9FIRM</name>
<keyword evidence="7" id="KW-0472">Membrane</keyword>
<dbReference type="InterPro" id="IPR017871">
    <property type="entry name" value="ABC_transporter-like_CS"/>
</dbReference>
<evidence type="ECO:0000313" key="9">
    <source>
        <dbReference type="EMBL" id="SHO43873.1"/>
    </source>
</evidence>
<dbReference type="InterPro" id="IPR050388">
    <property type="entry name" value="ABC_Ni/Peptide_Import"/>
</dbReference>
<keyword evidence="5" id="KW-0547">Nucleotide-binding</keyword>
<dbReference type="InterPro" id="IPR013563">
    <property type="entry name" value="Oligopep_ABC_C"/>
</dbReference>
<dbReference type="PANTHER" id="PTHR43297">
    <property type="entry name" value="OLIGOPEPTIDE TRANSPORT ATP-BINDING PROTEIN APPD"/>
    <property type="match status" value="1"/>
</dbReference>
<evidence type="ECO:0000256" key="4">
    <source>
        <dbReference type="ARBA" id="ARBA00022475"/>
    </source>
</evidence>
<proteinExistence type="inferred from homology"/>
<organism evidence="9 10">
    <name type="scientific">Anaerocolumna xylanovorans DSM 12503</name>
    <dbReference type="NCBI Taxonomy" id="1121345"/>
    <lineage>
        <taxon>Bacteria</taxon>
        <taxon>Bacillati</taxon>
        <taxon>Bacillota</taxon>
        <taxon>Clostridia</taxon>
        <taxon>Lachnospirales</taxon>
        <taxon>Lachnospiraceae</taxon>
        <taxon>Anaerocolumna</taxon>
    </lineage>
</organism>
<dbReference type="STRING" id="1121345.SAMN02745217_00387"/>
<keyword evidence="4" id="KW-1003">Cell membrane</keyword>
<protein>
    <submittedName>
        <fullName evidence="9">Oligopeptide transport system ATP-binding protein</fullName>
    </submittedName>
</protein>
<dbReference type="GO" id="GO:0005886">
    <property type="term" value="C:plasma membrane"/>
    <property type="evidence" value="ECO:0007669"/>
    <property type="project" value="UniProtKB-SubCell"/>
</dbReference>
<keyword evidence="6 9" id="KW-0067">ATP-binding</keyword>
<reference evidence="9 10" key="1">
    <citation type="submission" date="2016-12" db="EMBL/GenBank/DDBJ databases">
        <authorList>
            <person name="Song W.-J."/>
            <person name="Kurnit D.M."/>
        </authorList>
    </citation>
    <scope>NUCLEOTIDE SEQUENCE [LARGE SCALE GENOMIC DNA]</scope>
    <source>
        <strain evidence="9 10">DSM 12503</strain>
    </source>
</reference>
<evidence type="ECO:0000256" key="3">
    <source>
        <dbReference type="ARBA" id="ARBA00022448"/>
    </source>
</evidence>
<dbReference type="GO" id="GO:0005524">
    <property type="term" value="F:ATP binding"/>
    <property type="evidence" value="ECO:0007669"/>
    <property type="project" value="UniProtKB-KW"/>
</dbReference>
<dbReference type="EMBL" id="FRFD01000003">
    <property type="protein sequence ID" value="SHO43873.1"/>
    <property type="molecule type" value="Genomic_DNA"/>
</dbReference>
<dbReference type="InterPro" id="IPR027417">
    <property type="entry name" value="P-loop_NTPase"/>
</dbReference>
<evidence type="ECO:0000256" key="5">
    <source>
        <dbReference type="ARBA" id="ARBA00022741"/>
    </source>
</evidence>
<dbReference type="PROSITE" id="PS50893">
    <property type="entry name" value="ABC_TRANSPORTER_2"/>
    <property type="match status" value="1"/>
</dbReference>
<dbReference type="InterPro" id="IPR003439">
    <property type="entry name" value="ABC_transporter-like_ATP-bd"/>
</dbReference>
<dbReference type="SMART" id="SM00382">
    <property type="entry name" value="AAA"/>
    <property type="match status" value="1"/>
</dbReference>
<dbReference type="NCBIfam" id="TIGR01727">
    <property type="entry name" value="oligo_HPY"/>
    <property type="match status" value="1"/>
</dbReference>
<dbReference type="GO" id="GO:0016887">
    <property type="term" value="F:ATP hydrolysis activity"/>
    <property type="evidence" value="ECO:0007669"/>
    <property type="project" value="InterPro"/>
</dbReference>
<dbReference type="OrthoDB" id="9806285at2"/>
<keyword evidence="3" id="KW-0813">Transport</keyword>
<dbReference type="InterPro" id="IPR003593">
    <property type="entry name" value="AAA+_ATPase"/>
</dbReference>
<comment type="subcellular location">
    <subcellularLocation>
        <location evidence="1">Cell membrane</location>
        <topology evidence="1">Peripheral membrane protein</topology>
    </subcellularLocation>
</comment>
<sequence length="350" mass="39051">MSNIQLDVKNLSVSFSTQAGKVHAVRDVSFSLHKGETLAIVGESGSGKTVTCRTLMRLLSKNASIDAGEILLEGTDILKVSERNMRHIRGNDIAMVFQDPMTSLDPTMKIGRQIEEVITLHRKVKRKEARKRMLELLQLVGIEDPRRRSRQYPHEFSGGQRQRIVISIVLACNPKVLIADEPTTALDVTMQAQIIDLLKSLQKKINTSIIFITHDLGVVANVADRVAVMYAGKIIEIGRADEIFYDPRHPYTWGLLNSMPTLDTSAPSLYTIPGAPPNLLKPPTGDAFAPRNEYALAVDELYEPPMFQISDTHYAATWLLDARAPKVNPPAVLNKRREEFIKRSGLYAES</sequence>
<dbReference type="Gene3D" id="3.40.50.300">
    <property type="entry name" value="P-loop containing nucleotide triphosphate hydrolases"/>
    <property type="match status" value="1"/>
</dbReference>
<evidence type="ECO:0000256" key="7">
    <source>
        <dbReference type="ARBA" id="ARBA00023136"/>
    </source>
</evidence>
<dbReference type="PANTHER" id="PTHR43297:SF2">
    <property type="entry name" value="DIPEPTIDE TRANSPORT ATP-BINDING PROTEIN DPPD"/>
    <property type="match status" value="1"/>
</dbReference>
<evidence type="ECO:0000259" key="8">
    <source>
        <dbReference type="PROSITE" id="PS50893"/>
    </source>
</evidence>
<dbReference type="SUPFAM" id="SSF52540">
    <property type="entry name" value="P-loop containing nucleoside triphosphate hydrolases"/>
    <property type="match status" value="1"/>
</dbReference>
<dbReference type="CDD" id="cd03257">
    <property type="entry name" value="ABC_NikE_OppD_transporters"/>
    <property type="match status" value="1"/>
</dbReference>
<gene>
    <name evidence="9" type="ORF">SAMN02745217_00387</name>
</gene>
<evidence type="ECO:0000313" key="10">
    <source>
        <dbReference type="Proteomes" id="UP000184612"/>
    </source>
</evidence>
<comment type="similarity">
    <text evidence="2">Belongs to the ABC transporter superfamily.</text>
</comment>
<dbReference type="FunFam" id="3.40.50.300:FF:000016">
    <property type="entry name" value="Oligopeptide ABC transporter ATP-binding component"/>
    <property type="match status" value="1"/>
</dbReference>